<dbReference type="OrthoDB" id="944647at2"/>
<dbReference type="EMBL" id="NESN01000001">
    <property type="protein sequence ID" value="PUE55196.1"/>
    <property type="molecule type" value="Genomic_DNA"/>
</dbReference>
<evidence type="ECO:0000313" key="1">
    <source>
        <dbReference type="EMBL" id="PUE55196.1"/>
    </source>
</evidence>
<evidence type="ECO:0008006" key="3">
    <source>
        <dbReference type="Google" id="ProtNLM"/>
    </source>
</evidence>
<dbReference type="InterPro" id="IPR041893">
    <property type="entry name" value="ArdA_dom3"/>
</dbReference>
<proteinExistence type="predicted"/>
<organism evidence="1 2">
    <name type="scientific">Limnohabitans parvus II-B4</name>
    <dbReference type="NCBI Taxonomy" id="1293052"/>
    <lineage>
        <taxon>Bacteria</taxon>
        <taxon>Pseudomonadati</taxon>
        <taxon>Pseudomonadota</taxon>
        <taxon>Betaproteobacteria</taxon>
        <taxon>Burkholderiales</taxon>
        <taxon>Comamonadaceae</taxon>
        <taxon>Limnohabitans</taxon>
    </lineage>
</organism>
<dbReference type="RefSeq" id="WP_108311199.1">
    <property type="nucleotide sequence ID" value="NZ_NESN01000001.1"/>
</dbReference>
<evidence type="ECO:0000313" key="2">
    <source>
        <dbReference type="Proteomes" id="UP000250790"/>
    </source>
</evidence>
<dbReference type="AlphaFoldDB" id="A0A315EB65"/>
<dbReference type="InterPro" id="IPR009899">
    <property type="entry name" value="ArdA"/>
</dbReference>
<gene>
    <name evidence="1" type="ORF">B9Z37_00975</name>
</gene>
<protein>
    <recommendedName>
        <fullName evidence="3">Antirestriction protein ArdA</fullName>
    </recommendedName>
</protein>
<dbReference type="Proteomes" id="UP000250790">
    <property type="component" value="Unassembled WGS sequence"/>
</dbReference>
<reference evidence="1 2" key="1">
    <citation type="submission" date="2017-04" db="EMBL/GenBank/DDBJ databases">
        <title>Unexpected and diverse lifestyles within the genus Limnohabitans.</title>
        <authorList>
            <person name="Kasalicky V."/>
            <person name="Mehrshad M."/>
            <person name="Andrei S.-A."/>
            <person name="Salcher M."/>
            <person name="Kratochvilova H."/>
            <person name="Simek K."/>
            <person name="Ghai R."/>
        </authorList>
    </citation>
    <scope>NUCLEOTIDE SEQUENCE [LARGE SCALE GENOMIC DNA]</scope>
    <source>
        <strain evidence="1 2">II-B4</strain>
    </source>
</reference>
<dbReference type="Pfam" id="PF07275">
    <property type="entry name" value="ArdA"/>
    <property type="match status" value="1"/>
</dbReference>
<dbReference type="Gene3D" id="1.10.10.1190">
    <property type="entry name" value="Antirestriction protein ArdA, domain 3"/>
    <property type="match status" value="1"/>
</dbReference>
<accession>A0A315EB65</accession>
<comment type="caution">
    <text evidence="1">The sequence shown here is derived from an EMBL/GenBank/DDBJ whole genome shotgun (WGS) entry which is preliminary data.</text>
</comment>
<name>A0A315EB65_9BURK</name>
<sequence length="169" mass="18940">MATLHAQPYNPDAVGFYFESAEEFTTKAESLTDCHGSPVEEFEIQFIDGDAGDAQLFEACAINQANLDVWFDEVETLDARDKVALFYLVAFAGNGLEQANEKIEDVILYECRLSEAAEEIFDECHLESIPEGVRCYIDYEKYARDLEQGGELTQFEFADSIYTVNAGAL</sequence>
<keyword evidence="2" id="KW-1185">Reference proteome</keyword>